<feature type="transmembrane region" description="Helical" evidence="1">
    <location>
        <begin position="124"/>
        <end position="146"/>
    </location>
</feature>
<feature type="transmembrane region" description="Helical" evidence="1">
    <location>
        <begin position="86"/>
        <end position="104"/>
    </location>
</feature>
<keyword evidence="1" id="KW-1133">Transmembrane helix</keyword>
<dbReference type="InterPro" id="IPR047928">
    <property type="entry name" value="Perm_prefix_1"/>
</dbReference>
<reference evidence="3" key="1">
    <citation type="journal article" date="2019" name="Int. J. Syst. Evol. Microbiol.">
        <title>The Global Catalogue of Microorganisms (GCM) 10K type strain sequencing project: providing services to taxonomists for standard genome sequencing and annotation.</title>
        <authorList>
            <consortium name="The Broad Institute Genomics Platform"/>
            <consortium name="The Broad Institute Genome Sequencing Center for Infectious Disease"/>
            <person name="Wu L."/>
            <person name="Ma J."/>
        </authorList>
    </citation>
    <scope>NUCLEOTIDE SEQUENCE [LARGE SCALE GENOMIC DNA]</scope>
    <source>
        <strain evidence="3">JCM 18126</strain>
    </source>
</reference>
<proteinExistence type="predicted"/>
<dbReference type="Proteomes" id="UP001501195">
    <property type="component" value="Unassembled WGS sequence"/>
</dbReference>
<comment type="caution">
    <text evidence="2">The sequence shown here is derived from an EMBL/GenBank/DDBJ whole genome shotgun (WGS) entry which is preliminary data.</text>
</comment>
<dbReference type="EMBL" id="BAABIL010000006">
    <property type="protein sequence ID" value="GAA4961090.1"/>
    <property type="molecule type" value="Genomic_DNA"/>
</dbReference>
<feature type="transmembrane region" description="Helical" evidence="1">
    <location>
        <begin position="199"/>
        <end position="221"/>
    </location>
</feature>
<keyword evidence="1" id="KW-0472">Membrane</keyword>
<accession>A0ABP9H5M5</accession>
<keyword evidence="3" id="KW-1185">Reference proteome</keyword>
<sequence length="242" mass="25169">MSAAPPLAGPSPAEALAADLRHRLRGPLRVRRDMLQEVRDGLQDATAALVAEGLTPAEAEARAVAEFGAPEEVAGELQRELAARQARWTAAVGTLVLTSLWLAWDVAWRTAPVPGRAPEVVGLLSRLTDAFGLSAAALCLAALLVLQVRGSRLRQPERLARAVGGTTLAALVATVTTSVVMSALNPEARALLVRSQPGFAIATALTVVLVTALSTSARRCLQAAAVERSRRPAAGGPAHPGR</sequence>
<protein>
    <submittedName>
        <fullName evidence="2">Uncharacterized protein</fullName>
    </submittedName>
</protein>
<feature type="transmembrane region" description="Helical" evidence="1">
    <location>
        <begin position="158"/>
        <end position="179"/>
    </location>
</feature>
<organism evidence="2 3">
    <name type="scientific">Kineococcus glutinatus</name>
    <dbReference type="NCBI Taxonomy" id="1070872"/>
    <lineage>
        <taxon>Bacteria</taxon>
        <taxon>Bacillati</taxon>
        <taxon>Actinomycetota</taxon>
        <taxon>Actinomycetes</taxon>
        <taxon>Kineosporiales</taxon>
        <taxon>Kineosporiaceae</taxon>
        <taxon>Kineococcus</taxon>
    </lineage>
</organism>
<evidence type="ECO:0000313" key="3">
    <source>
        <dbReference type="Proteomes" id="UP001501195"/>
    </source>
</evidence>
<evidence type="ECO:0000313" key="2">
    <source>
        <dbReference type="EMBL" id="GAA4961090.1"/>
    </source>
</evidence>
<gene>
    <name evidence="2" type="ORF">GCM10023225_00840</name>
</gene>
<evidence type="ECO:0000256" key="1">
    <source>
        <dbReference type="SAM" id="Phobius"/>
    </source>
</evidence>
<name>A0ABP9H5M5_9ACTN</name>
<keyword evidence="1" id="KW-0812">Transmembrane</keyword>
<dbReference type="RefSeq" id="WP_345710312.1">
    <property type="nucleotide sequence ID" value="NZ_BAABIL010000006.1"/>
</dbReference>
<dbReference type="NCBIfam" id="NF038403">
    <property type="entry name" value="perm_prefix_1"/>
    <property type="match status" value="1"/>
</dbReference>